<dbReference type="InterPro" id="IPR025965">
    <property type="entry name" value="FlgD/Vpr_Ig-like"/>
</dbReference>
<comment type="caution">
    <text evidence="8">The sequence shown here is derived from an EMBL/GenBank/DDBJ whole genome shotgun (WGS) entry which is preliminary data.</text>
</comment>
<keyword evidence="8" id="KW-0966">Cell projection</keyword>
<feature type="domain" description="FlgD Tudor-like" evidence="7">
    <location>
        <begin position="95"/>
        <end position="231"/>
    </location>
</feature>
<dbReference type="Pfam" id="PF13861">
    <property type="entry name" value="FLgD_tudor"/>
    <property type="match status" value="1"/>
</dbReference>
<accession>A0A0B9H5I9</accession>
<keyword evidence="8" id="KW-0282">Flagellum</keyword>
<evidence type="ECO:0000256" key="4">
    <source>
        <dbReference type="ARBA" id="ARBA00024746"/>
    </source>
</evidence>
<evidence type="ECO:0000256" key="5">
    <source>
        <dbReference type="RuleBase" id="RU362076"/>
    </source>
</evidence>
<protein>
    <recommendedName>
        <fullName evidence="2 5">Basal-body rod modification protein FlgD</fullName>
    </recommendedName>
</protein>
<reference evidence="8 9" key="1">
    <citation type="submission" date="2014-12" db="EMBL/GenBank/DDBJ databases">
        <title>Genome sequencing of Photobacterium gaetbulicola AD005a.</title>
        <authorList>
            <person name="Adrian T.G.S."/>
            <person name="Chan K.G."/>
        </authorList>
    </citation>
    <scope>NUCLEOTIDE SEQUENCE [LARGE SCALE GENOMIC DNA]</scope>
    <source>
        <strain evidence="8 9">AD005a</strain>
    </source>
</reference>
<comment type="function">
    <text evidence="4 5">Required for flagellar hook formation. May act as a scaffolding protein.</text>
</comment>
<proteinExistence type="inferred from homology"/>
<evidence type="ECO:0000256" key="2">
    <source>
        <dbReference type="ARBA" id="ARBA00016013"/>
    </source>
</evidence>
<dbReference type="GO" id="GO:0044781">
    <property type="term" value="P:bacterial-type flagellum organization"/>
    <property type="evidence" value="ECO:0007669"/>
    <property type="project" value="UniProtKB-UniRule"/>
</dbReference>
<dbReference type="Proteomes" id="UP000031278">
    <property type="component" value="Unassembled WGS sequence"/>
</dbReference>
<dbReference type="Pfam" id="PF03963">
    <property type="entry name" value="FlgD"/>
    <property type="match status" value="1"/>
</dbReference>
<organism evidence="8 9">
    <name type="scientific">Photobacterium gaetbulicola</name>
    <dbReference type="NCBI Taxonomy" id="1295392"/>
    <lineage>
        <taxon>Bacteria</taxon>
        <taxon>Pseudomonadati</taxon>
        <taxon>Pseudomonadota</taxon>
        <taxon>Gammaproteobacteria</taxon>
        <taxon>Vibrionales</taxon>
        <taxon>Vibrionaceae</taxon>
        <taxon>Photobacterium</taxon>
    </lineage>
</organism>
<evidence type="ECO:0000256" key="3">
    <source>
        <dbReference type="ARBA" id="ARBA00022795"/>
    </source>
</evidence>
<dbReference type="EMBL" id="JWLZ01000124">
    <property type="protein sequence ID" value="KHT64132.1"/>
    <property type="molecule type" value="Genomic_DNA"/>
</dbReference>
<evidence type="ECO:0000313" key="9">
    <source>
        <dbReference type="Proteomes" id="UP000031278"/>
    </source>
</evidence>
<dbReference type="InterPro" id="IPR025963">
    <property type="entry name" value="FLgD_Tudor"/>
</dbReference>
<dbReference type="AlphaFoldDB" id="A0A0B9H5I9"/>
<sequence length="241" mass="25927">MSSINGAGSNNLSYLDQLKSMQEKKVQEEQKTTGQNQLKQEDFLSLLTKQLSQQDPFEPVGNDKMIAQMASFATVDGINQMNEQFGLLNTAMTSNQALQASTLVGQDVLVPSSTGMKATEGGLSGRVRLTNSLDQAMMRVETPQGELVRTINLGAKGAGDHDIEWDGKNEQGKMMPEGQYTLRVSGLVGGETQNYDVFTHANVNSVVMGQGDGQVLLNLAGLDKQFNLADVLQVGKAQAKG</sequence>
<evidence type="ECO:0000259" key="6">
    <source>
        <dbReference type="Pfam" id="PF13860"/>
    </source>
</evidence>
<keyword evidence="3 5" id="KW-1005">Bacterial flagellum biogenesis</keyword>
<keyword evidence="8" id="KW-0969">Cilium</keyword>
<name>A0A0B9H5I9_9GAMM</name>
<feature type="domain" description="FlgD/Vpr Ig-like" evidence="6">
    <location>
        <begin position="119"/>
        <end position="186"/>
    </location>
</feature>
<dbReference type="InterPro" id="IPR005648">
    <property type="entry name" value="FlgD"/>
</dbReference>
<dbReference type="Pfam" id="PF13860">
    <property type="entry name" value="FlgD_ig"/>
    <property type="match status" value="1"/>
</dbReference>
<dbReference type="Gene3D" id="2.30.30.910">
    <property type="match status" value="1"/>
</dbReference>
<comment type="similarity">
    <text evidence="1 5">Belongs to the FlgD family.</text>
</comment>
<evidence type="ECO:0000256" key="1">
    <source>
        <dbReference type="ARBA" id="ARBA00010577"/>
    </source>
</evidence>
<gene>
    <name evidence="8" type="ORF">RJ45_08580</name>
</gene>
<evidence type="ECO:0000259" key="7">
    <source>
        <dbReference type="Pfam" id="PF13861"/>
    </source>
</evidence>
<dbReference type="RefSeq" id="WP_039460685.1">
    <property type="nucleotide sequence ID" value="NZ_JWLZ01000124.1"/>
</dbReference>
<evidence type="ECO:0000313" key="8">
    <source>
        <dbReference type="EMBL" id="KHT64132.1"/>
    </source>
</evidence>
<dbReference type="Gene3D" id="2.60.40.4070">
    <property type="match status" value="1"/>
</dbReference>